<dbReference type="Proteomes" id="UP001596456">
    <property type="component" value="Unassembled WGS sequence"/>
</dbReference>
<protein>
    <recommendedName>
        <fullName evidence="3">Hemerythrin-like domain-containing protein</fullName>
    </recommendedName>
</protein>
<keyword evidence="2" id="KW-1185">Reference proteome</keyword>
<dbReference type="EMBL" id="JBHTCM010000025">
    <property type="protein sequence ID" value="MFC7334967.1"/>
    <property type="molecule type" value="Genomic_DNA"/>
</dbReference>
<reference evidence="2" key="1">
    <citation type="journal article" date="2019" name="Int. J. Syst. Evol. Microbiol.">
        <title>The Global Catalogue of Microorganisms (GCM) 10K type strain sequencing project: providing services to taxonomists for standard genome sequencing and annotation.</title>
        <authorList>
            <consortium name="The Broad Institute Genomics Platform"/>
            <consortium name="The Broad Institute Genome Sequencing Center for Infectious Disease"/>
            <person name="Wu L."/>
            <person name="Ma J."/>
        </authorList>
    </citation>
    <scope>NUCLEOTIDE SEQUENCE [LARGE SCALE GENOMIC DNA]</scope>
    <source>
        <strain evidence="2">CGMCC 1.16275</strain>
    </source>
</reference>
<evidence type="ECO:0000313" key="2">
    <source>
        <dbReference type="Proteomes" id="UP001596456"/>
    </source>
</evidence>
<gene>
    <name evidence="1" type="ORF">ACFQPS_17510</name>
</gene>
<evidence type="ECO:0000313" key="1">
    <source>
        <dbReference type="EMBL" id="MFC7334967.1"/>
    </source>
</evidence>
<sequence length="325" mass="36261">MNADSFPRGMRPRFDVQSTRLATGGRVARQERRSFSPRAIYRRLLDDLKRLHAMLAELESLCDQGRIDPDRPEAPFMALHRFKALSPLFEEVEFFIAVTATHADGLEARKRRNAEAQLDLLRRRLARLHLESVAPLLRLLEEKHAPLPIGTRYVLGRWLSELDRMQQDLTLPCSETDPDSPVLDSLLAEVRRLSLSLHDRAPDLPDFSMVGDAPAALPSFSSPSRRLPLSTPSSAHPLAAHPRVHLVLQRREGRLFVDGPRSGPLMAEIHRLGLGDALAGVFGIRPAVLPMLLNGHDPLPADRLDSVVAFLREALGEQGFDLVSP</sequence>
<name>A0ABW2L0I9_9PROT</name>
<dbReference type="RefSeq" id="WP_377360506.1">
    <property type="nucleotide sequence ID" value="NZ_JBHTCM010000025.1"/>
</dbReference>
<evidence type="ECO:0008006" key="3">
    <source>
        <dbReference type="Google" id="ProtNLM"/>
    </source>
</evidence>
<organism evidence="1 2">
    <name type="scientific">Rhodocista pekingensis</name>
    <dbReference type="NCBI Taxonomy" id="201185"/>
    <lineage>
        <taxon>Bacteria</taxon>
        <taxon>Pseudomonadati</taxon>
        <taxon>Pseudomonadota</taxon>
        <taxon>Alphaproteobacteria</taxon>
        <taxon>Rhodospirillales</taxon>
        <taxon>Azospirillaceae</taxon>
        <taxon>Rhodocista</taxon>
    </lineage>
</organism>
<comment type="caution">
    <text evidence="1">The sequence shown here is derived from an EMBL/GenBank/DDBJ whole genome shotgun (WGS) entry which is preliminary data.</text>
</comment>
<accession>A0ABW2L0I9</accession>
<proteinExistence type="predicted"/>